<sequence length="207" mass="23158">MAVLRTTTTNVILNRLLQPSLSLSLLLSDSSKLTATINALPHRPAVQRGISLARVRCAASGSDGGGKVSSRLSHVQQLLQEAEERALEADDGPTPNITLDHVTVSFARSGGPGGQNVNKGLLKDYFRSVFFMFISHLILMPNSSFFFSLTVNTKVDMRFNVKNAHWLSERIRDRIMQMVFHCSLVYMFSFQLTMFGWGHFSFSVFRQ</sequence>
<dbReference type="EnsemblPlants" id="novel_model_5090_5bd9a17a.5.5bd9b13a">
    <property type="protein sequence ID" value="cds.novel_model_5090_5bd9a17a.5.5bd9b13a"/>
    <property type="gene ID" value="novel_gene_2650_5bd9a17a"/>
</dbReference>
<dbReference type="Proteomes" id="UP000596661">
    <property type="component" value="Chromosome 5"/>
</dbReference>
<keyword evidence="1" id="KW-1133">Transmembrane helix</keyword>
<feature type="transmembrane region" description="Helical" evidence="1">
    <location>
        <begin position="129"/>
        <end position="149"/>
    </location>
</feature>
<dbReference type="AlphaFoldDB" id="A0A803R4R9"/>
<dbReference type="PANTHER" id="PTHR47352">
    <property type="entry name" value="CLASS I PEPTIDE CHAIN RELEASE FACTOR"/>
    <property type="match status" value="1"/>
</dbReference>
<organism evidence="2 3">
    <name type="scientific">Cannabis sativa</name>
    <name type="common">Hemp</name>
    <name type="synonym">Marijuana</name>
    <dbReference type="NCBI Taxonomy" id="3483"/>
    <lineage>
        <taxon>Eukaryota</taxon>
        <taxon>Viridiplantae</taxon>
        <taxon>Streptophyta</taxon>
        <taxon>Embryophyta</taxon>
        <taxon>Tracheophyta</taxon>
        <taxon>Spermatophyta</taxon>
        <taxon>Magnoliopsida</taxon>
        <taxon>eudicotyledons</taxon>
        <taxon>Gunneridae</taxon>
        <taxon>Pentapetalae</taxon>
        <taxon>rosids</taxon>
        <taxon>fabids</taxon>
        <taxon>Rosales</taxon>
        <taxon>Cannabaceae</taxon>
        <taxon>Cannabis</taxon>
    </lineage>
</organism>
<keyword evidence="1" id="KW-0812">Transmembrane</keyword>
<dbReference type="SUPFAM" id="SSF110916">
    <property type="entry name" value="Peptidyl-tRNA hydrolase domain-like"/>
    <property type="match status" value="1"/>
</dbReference>
<dbReference type="Gene3D" id="3.30.160.20">
    <property type="match status" value="1"/>
</dbReference>
<reference evidence="2" key="2">
    <citation type="submission" date="2021-03" db="UniProtKB">
        <authorList>
            <consortium name="EnsemblPlants"/>
        </authorList>
    </citation>
    <scope>IDENTIFICATION</scope>
</reference>
<evidence type="ECO:0000256" key="1">
    <source>
        <dbReference type="SAM" id="Phobius"/>
    </source>
</evidence>
<evidence type="ECO:0008006" key="4">
    <source>
        <dbReference type="Google" id="ProtNLM"/>
    </source>
</evidence>
<proteinExistence type="predicted"/>
<name>A0A803R4R9_CANSA</name>
<dbReference type="Gramene" id="novel_model_5090_5bd9a17a.5.5bd9b13a">
    <property type="protein sequence ID" value="cds.novel_model_5090_5bd9a17a.5.5bd9b13a"/>
    <property type="gene ID" value="novel_gene_2650_5bd9a17a"/>
</dbReference>
<evidence type="ECO:0000313" key="3">
    <source>
        <dbReference type="Proteomes" id="UP000596661"/>
    </source>
</evidence>
<protein>
    <recommendedName>
        <fullName evidence="4">Prokaryotic-type class I peptide chain release factors domain-containing protein</fullName>
    </recommendedName>
</protein>
<feature type="transmembrane region" description="Helical" evidence="1">
    <location>
        <begin position="175"/>
        <end position="197"/>
    </location>
</feature>
<evidence type="ECO:0000313" key="2">
    <source>
        <dbReference type="EnsemblPlants" id="cds.novel_model_5090_5bd9a17a.5.5bd9b13a"/>
    </source>
</evidence>
<keyword evidence="1" id="KW-0472">Membrane</keyword>
<keyword evidence="3" id="KW-1185">Reference proteome</keyword>
<reference evidence="2" key="1">
    <citation type="submission" date="2018-11" db="EMBL/GenBank/DDBJ databases">
        <authorList>
            <person name="Grassa J C."/>
        </authorList>
    </citation>
    <scope>NUCLEOTIDE SEQUENCE [LARGE SCALE GENOMIC DNA]</scope>
</reference>
<dbReference type="PANTHER" id="PTHR47352:SF1">
    <property type="entry name" value="CLASS I PEPTIDE CHAIN RELEASE FACTOR"/>
    <property type="match status" value="1"/>
</dbReference>
<accession>A0A803R4R9</accession>
<dbReference type="EMBL" id="UZAU01000542">
    <property type="status" value="NOT_ANNOTATED_CDS"/>
    <property type="molecule type" value="Genomic_DNA"/>
</dbReference>